<dbReference type="Proteomes" id="UP000323067">
    <property type="component" value="Chromosome vii"/>
</dbReference>
<name>A0A2H4SK99_CORMI</name>
<dbReference type="VEuPathDB" id="FungiDB:A9K55_009205"/>
<evidence type="ECO:0000313" key="2">
    <source>
        <dbReference type="Proteomes" id="UP000323067"/>
    </source>
</evidence>
<sequence>MAQTQSHVFLARWAHRGSFSPPPHNVARHAELESNRECNANASIVPGQQRNQPYDSVRLRPWEVPDGCSPLDSPAVR</sequence>
<dbReference type="EMBL" id="CP023324">
    <property type="protein sequence ID" value="ATY63536.1"/>
    <property type="molecule type" value="Genomic_DNA"/>
</dbReference>
<gene>
    <name evidence="1" type="ORF">A9K55_009205</name>
</gene>
<evidence type="ECO:0000313" key="1">
    <source>
        <dbReference type="EMBL" id="ATY63536.1"/>
    </source>
</evidence>
<dbReference type="AlphaFoldDB" id="A0A2H4SK99"/>
<protein>
    <submittedName>
        <fullName evidence="1">Uncharacterized protein</fullName>
    </submittedName>
</protein>
<accession>A0A2H4SK99</accession>
<proteinExistence type="predicted"/>
<organism evidence="1 2">
    <name type="scientific">Cordyceps militaris</name>
    <name type="common">Caterpillar fungus</name>
    <name type="synonym">Clavaria militaris</name>
    <dbReference type="NCBI Taxonomy" id="73501"/>
    <lineage>
        <taxon>Eukaryota</taxon>
        <taxon>Fungi</taxon>
        <taxon>Dikarya</taxon>
        <taxon>Ascomycota</taxon>
        <taxon>Pezizomycotina</taxon>
        <taxon>Sordariomycetes</taxon>
        <taxon>Hypocreomycetidae</taxon>
        <taxon>Hypocreales</taxon>
        <taxon>Cordycipitaceae</taxon>
        <taxon>Cordyceps</taxon>
    </lineage>
</organism>
<reference evidence="1 2" key="1">
    <citation type="journal article" date="2017" name="BMC Genomics">
        <title>Chromosome level assembly and secondary metabolite potential of the parasitic fungus Cordyceps militaris.</title>
        <authorList>
            <person name="Kramer G.J."/>
            <person name="Nodwell J.R."/>
        </authorList>
    </citation>
    <scope>NUCLEOTIDE SEQUENCE [LARGE SCALE GENOMIC DNA]</scope>
    <source>
        <strain evidence="1 2">ATCC 34164</strain>
    </source>
</reference>